<evidence type="ECO:0000256" key="1">
    <source>
        <dbReference type="ARBA" id="ARBA00022729"/>
    </source>
</evidence>
<dbReference type="GO" id="GO:0006955">
    <property type="term" value="P:immune response"/>
    <property type="evidence" value="ECO:0007669"/>
    <property type="project" value="InterPro"/>
</dbReference>
<feature type="compositionally biased region" description="Basic and acidic residues" evidence="3">
    <location>
        <begin position="259"/>
        <end position="272"/>
    </location>
</feature>
<reference evidence="7" key="1">
    <citation type="submission" date="2016-06" db="EMBL/GenBank/DDBJ databases">
        <authorList>
            <person name="Varghese N."/>
            <person name="Submissions Spin"/>
        </authorList>
    </citation>
    <scope>NUCLEOTIDE SEQUENCE [LARGE SCALE GENOMIC DNA]</scope>
    <source>
        <strain evidence="7">DSM 44815</strain>
    </source>
</reference>
<dbReference type="RefSeq" id="WP_157740165.1">
    <property type="nucleotide sequence ID" value="NZ_LT594323.1"/>
</dbReference>
<keyword evidence="7" id="KW-1185">Reference proteome</keyword>
<feature type="chain" id="PRO_5039060363" evidence="4">
    <location>
        <begin position="30"/>
        <end position="1162"/>
    </location>
</feature>
<feature type="signal peptide" evidence="4">
    <location>
        <begin position="1"/>
        <end position="29"/>
    </location>
</feature>
<evidence type="ECO:0000256" key="2">
    <source>
        <dbReference type="ARBA" id="ARBA00023157"/>
    </source>
</evidence>
<dbReference type="SMART" id="SM00560">
    <property type="entry name" value="LamGL"/>
    <property type="match status" value="2"/>
</dbReference>
<keyword evidence="1 4" id="KW-0732">Signal</keyword>
<dbReference type="Proteomes" id="UP000199385">
    <property type="component" value="Chromosome I"/>
</dbReference>
<dbReference type="PANTHER" id="PTHR46943">
    <property type="entry name" value="PENTRAXIN-RELATED PROTEIN PTX3"/>
    <property type="match status" value="1"/>
</dbReference>
<evidence type="ECO:0000259" key="5">
    <source>
        <dbReference type="SMART" id="SM00560"/>
    </source>
</evidence>
<dbReference type="OrthoDB" id="176279at2"/>
<sequence length="1162" mass="123585">MRRPRLRAPAGRLTVALTAAALAAAGVLAAPAAAAPAPALTAAPGADGLGETDALAAADRLGRPVEATRLKTERSRVLATPRGTLVLETYASPRWTRKQDGWRQIDPTLRRNADGSVEPAATLADVSFSGGGSAPAVRLPVTGGEVSLTWPGVLPRPRLEGDSAIYESVLPGVDLRLRALSDGFTWVLVVTSAEAAANPELDELRFGLHTAGTVTRRARAAGGFEVVDGAGRTLASAGSALMWDSSGLPAPTAGSRASGAEERTQVVRSAPDRARKAELSTTLRGDDLVIRPDPQLLRGAHTSYPVVIDPWTTIGKTNWGYASSQNVTRDDGVARVGLDPSGGGTFRSYFRFSLSTLATKTVRSAKFLTEMTHSWACTSTPVNLWRTADLPASGKQTWSGPAFQLWLEERSGHAHKPSTGSTCSDDPQPDKPLEFSSDNLGTDVRNNRGDGNYTLVLSNRQADGTSESTSTWWKKFDPALTKLSVEYNTPPNTSTAAQLATHADYTAPAQACVTGSSAPAVRSDTPWLKATLTDPDGSNGGTLAGTFALEKMQLIPQENGTKPAIMGFVPVTGWPKTVSGVAPGAKAELRFPTAVTGGRFRWQVQTTDTLGGASDWSTWCEFIVDNTAPATRPAVSSADGLYLESPANQNMQGSPGYSGRFAFAANGSSDVYDYSYQINGGPVAYARADTSGSAMVWVTPNRIGENVLSVRSRDQAGNSSEAKDYLFLVDNHSPLKSHWAMDDGGVSTTLANAVAGAPVANLVNGPVWQDGRILGTHRIKGKDQAVKFDGVDDYALATGVGLDTSRSYSVAAWVRPDADGLMMIAGATGARNDSFMLRKYSDNRWVFTVLEQDSDTTAYTHAFGPAAVKGQWTLVAGSYDQADGKMRLYVNGKEVSSATVPRTFNAGLVTLGRERWAGAPLGHWNGAIGEVRLWDRVLDVDKDLQPLMKPVSTAEWDMSDFDADHRLENDLSDYRHSLALTASPTADPTTDGYDFGDGLVINGAPGSADTDGPVLRTDQSFTASAWVRLTTYGDQTVVAQDGSGRSAFYLMLDGASSRWCITMPTVDVGTTNWQWVMSTSTAQLNTWTHIAAVYDSTSRELRLYVNGQRQGVRPDTVGWQASSALRVGRSLVGYHLDGGTVDQVQLWQGALSDAEVAAEASA</sequence>
<proteinExistence type="predicted"/>
<dbReference type="InterPro" id="IPR042837">
    <property type="entry name" value="PTX3"/>
</dbReference>
<dbReference type="Pfam" id="PF13385">
    <property type="entry name" value="Laminin_G_3"/>
    <property type="match status" value="2"/>
</dbReference>
<dbReference type="PANTHER" id="PTHR46943:SF1">
    <property type="entry name" value="PENTRAXIN-RELATED PROTEIN PTX3"/>
    <property type="match status" value="1"/>
</dbReference>
<dbReference type="STRING" id="261654.GA0070611_0446"/>
<feature type="domain" description="LamG-like jellyroll fold" evidence="5">
    <location>
        <begin position="1019"/>
        <end position="1154"/>
    </location>
</feature>
<dbReference type="EMBL" id="LT594323">
    <property type="protein sequence ID" value="SBT38138.1"/>
    <property type="molecule type" value="Genomic_DNA"/>
</dbReference>
<evidence type="ECO:0000256" key="3">
    <source>
        <dbReference type="SAM" id="MobiDB-lite"/>
    </source>
</evidence>
<dbReference type="GO" id="GO:0030246">
    <property type="term" value="F:carbohydrate binding"/>
    <property type="evidence" value="ECO:0007669"/>
    <property type="project" value="UniProtKB-KW"/>
</dbReference>
<keyword evidence="2" id="KW-1015">Disulfide bond</keyword>
<keyword evidence="6" id="KW-0430">Lectin</keyword>
<dbReference type="Gene3D" id="2.60.120.200">
    <property type="match status" value="2"/>
</dbReference>
<dbReference type="InterPro" id="IPR013320">
    <property type="entry name" value="ConA-like_dom_sf"/>
</dbReference>
<feature type="region of interest" description="Disordered" evidence="3">
    <location>
        <begin position="413"/>
        <end position="447"/>
    </location>
</feature>
<dbReference type="SUPFAM" id="SSF49899">
    <property type="entry name" value="Concanavalin A-like lectins/glucanases"/>
    <property type="match status" value="2"/>
</dbReference>
<name>A0A1A8Z2Z9_9ACTN</name>
<feature type="domain" description="LamG-like jellyroll fold" evidence="5">
    <location>
        <begin position="806"/>
        <end position="941"/>
    </location>
</feature>
<dbReference type="AlphaFoldDB" id="A0A1A8Z2Z9"/>
<dbReference type="PATRIC" id="fig|261654.4.peg.451"/>
<dbReference type="InterPro" id="IPR006558">
    <property type="entry name" value="LamG-like"/>
</dbReference>
<protein>
    <submittedName>
        <fullName evidence="6">Concanavalin A-like lectin/glucanases superfamily protein</fullName>
    </submittedName>
</protein>
<evidence type="ECO:0000256" key="4">
    <source>
        <dbReference type="SAM" id="SignalP"/>
    </source>
</evidence>
<evidence type="ECO:0000313" key="7">
    <source>
        <dbReference type="Proteomes" id="UP000199385"/>
    </source>
</evidence>
<feature type="region of interest" description="Disordered" evidence="3">
    <location>
        <begin position="250"/>
        <end position="272"/>
    </location>
</feature>
<accession>A0A1A8Z2Z9</accession>
<evidence type="ECO:0000313" key="6">
    <source>
        <dbReference type="EMBL" id="SBT38138.1"/>
    </source>
</evidence>
<organism evidence="6 7">
    <name type="scientific">Micromonospora auratinigra</name>
    <dbReference type="NCBI Taxonomy" id="261654"/>
    <lineage>
        <taxon>Bacteria</taxon>
        <taxon>Bacillati</taxon>
        <taxon>Actinomycetota</taxon>
        <taxon>Actinomycetes</taxon>
        <taxon>Micromonosporales</taxon>
        <taxon>Micromonosporaceae</taxon>
        <taxon>Micromonospora</taxon>
    </lineage>
</organism>
<gene>
    <name evidence="6" type="ORF">GA0070611_0446</name>
</gene>